<dbReference type="PROSITE" id="PS00108">
    <property type="entry name" value="PROTEIN_KINASE_ST"/>
    <property type="match status" value="1"/>
</dbReference>
<dbReference type="Gene3D" id="3.30.200.20">
    <property type="entry name" value="Phosphorylase Kinase, domain 1"/>
    <property type="match status" value="2"/>
</dbReference>
<dbReference type="InterPro" id="IPR008271">
    <property type="entry name" value="Ser/Thr_kinase_AS"/>
</dbReference>
<gene>
    <name evidence="2" type="ORF">OSTQU699_LOCUS3422</name>
</gene>
<dbReference type="InterPro" id="IPR011009">
    <property type="entry name" value="Kinase-like_dom_sf"/>
</dbReference>
<evidence type="ECO:0000259" key="1">
    <source>
        <dbReference type="PROSITE" id="PS50011"/>
    </source>
</evidence>
<feature type="domain" description="Protein kinase" evidence="1">
    <location>
        <begin position="1091"/>
        <end position="1345"/>
    </location>
</feature>
<dbReference type="InterPro" id="IPR001245">
    <property type="entry name" value="Ser-Thr/Tyr_kinase_cat_dom"/>
</dbReference>
<dbReference type="CDD" id="cd14014">
    <property type="entry name" value="STKc_PknB_like"/>
    <property type="match status" value="1"/>
</dbReference>
<reference evidence="2" key="1">
    <citation type="submission" date="2020-12" db="EMBL/GenBank/DDBJ databases">
        <authorList>
            <person name="Iha C."/>
        </authorList>
    </citation>
    <scope>NUCLEOTIDE SEQUENCE</scope>
</reference>
<name>A0A8S1IVF1_9CHLO</name>
<dbReference type="Pfam" id="PF07714">
    <property type="entry name" value="PK_Tyr_Ser-Thr"/>
    <property type="match status" value="3"/>
</dbReference>
<dbReference type="PANTHER" id="PTHR44329">
    <property type="entry name" value="SERINE/THREONINE-PROTEIN KINASE TNNI3K-RELATED"/>
    <property type="match status" value="1"/>
</dbReference>
<keyword evidence="3" id="KW-1185">Reference proteome</keyword>
<dbReference type="SUPFAM" id="SSF56112">
    <property type="entry name" value="Protein kinase-like (PK-like)"/>
    <property type="match status" value="3"/>
</dbReference>
<dbReference type="PANTHER" id="PTHR44329:SF260">
    <property type="entry name" value="PROTEIN KINASE DOMAIN-CONTAINING PROTEIN"/>
    <property type="match status" value="1"/>
</dbReference>
<feature type="domain" description="Protein kinase" evidence="1">
    <location>
        <begin position="170"/>
        <end position="429"/>
    </location>
</feature>
<dbReference type="GO" id="GO:0005524">
    <property type="term" value="F:ATP binding"/>
    <property type="evidence" value="ECO:0007669"/>
    <property type="project" value="InterPro"/>
</dbReference>
<accession>A0A8S1IVF1</accession>
<proteinExistence type="predicted"/>
<dbReference type="Proteomes" id="UP000708148">
    <property type="component" value="Unassembled WGS sequence"/>
</dbReference>
<dbReference type="GO" id="GO:0004674">
    <property type="term" value="F:protein serine/threonine kinase activity"/>
    <property type="evidence" value="ECO:0007669"/>
    <property type="project" value="TreeGrafter"/>
</dbReference>
<organism evidence="2 3">
    <name type="scientific">Ostreobium quekettii</name>
    <dbReference type="NCBI Taxonomy" id="121088"/>
    <lineage>
        <taxon>Eukaryota</taxon>
        <taxon>Viridiplantae</taxon>
        <taxon>Chlorophyta</taxon>
        <taxon>core chlorophytes</taxon>
        <taxon>Ulvophyceae</taxon>
        <taxon>TCBD clade</taxon>
        <taxon>Bryopsidales</taxon>
        <taxon>Ostreobineae</taxon>
        <taxon>Ostreobiaceae</taxon>
        <taxon>Ostreobium</taxon>
    </lineage>
</organism>
<dbReference type="PROSITE" id="PS50011">
    <property type="entry name" value="PROTEIN_KINASE_DOM"/>
    <property type="match status" value="3"/>
</dbReference>
<dbReference type="InterPro" id="IPR000719">
    <property type="entry name" value="Prot_kinase_dom"/>
</dbReference>
<protein>
    <recommendedName>
        <fullName evidence="1">Protein kinase domain-containing protein</fullName>
    </recommendedName>
</protein>
<sequence length="1350" mass="151899">MVDTEASAEGLEGHLQRQQPLYNKCILGFLHAQLEKLQKLETPATATAKQKDIFYSLLGKGARLIAMHNTRFDFTNFHRTQDVCETVEKILKGLKETLDAWGLEDDRFVNCNIPSKLVEEDEELLRKLLNFVLKEVPCEIEDTLKKRWEDIKTSNAQILQSVGIVDEQTLEWGRQRGQGSQGAVFEASWGGAKVAVKKFISRWQGDLPIENFAFFLNGALMHTRLHNHPNIIRLFAATASGCLIMEWADSDLHTLCCVAGKMSWSSKSRLLRQGAAGLAHIHAQNLMHGSVKPPNFLIIGTDVDNCRLKIGDFALSLDDTSFRSKCGKMDRETMAWSAPEVLQDNPIIDRKSDVYCFGVACYEVVSGQQPFDWENTTVWAMIRMKSSGEEPCTVGPHDCPPQMLELMRKCCAKNPADRPTMEDVSNMLLHLPEHWSSISDDAGNSADSAQEGRLERPQPLYNRRIVGFLQDLLRKLQQVDKPATATDYEWDTFKSLIGKGERLVVTHTTDFDIRDFDWPRNVCDQVGKICVGLKGTLGACGLGVAERIVCSITNELVEEDEQLLHKLLNYVLKEVPCDIEDGLKQRWEHIKMRHAEILQSVGIVDEQALQLGEECSQGGRGQVFEASWRGGKVASWREGKVAVKKFINQWQGELPIESFALFLKQAISLFALNGNEGIIALLATTTSGWMVMELADTDLHTLCHDGGETSWRSKASLLQQGAEGLAFMHKHGFVHGDVNSRSFVVVGTEPDNRCLKIGDFGLSFETPSSLERTSSFEIALSRSKSATFDRERIPYVAPEVFDNKPNSQESDVYGFGVVCYEVISGKQPYDWKNKNLTELMEKIAHGEVPCEVAPGACPPQMMDLMKKCCALNPADRPTMESVKSSLRLMPEEWSPVVSNKGGCFDPKCIANEAHRLVHTTKYNKQMLLFLCQQMENAMALVDVEKSVFPSRGALCSPFKSSLTLITRHAKGFDFQDFYMVEEAKEIVEDICATVRDILKECNIKGYASLETRIPGERISEDLAFLKARLNYMFEAPSGKHLSKAVDELRISPQETLLPSTEKDPVIEAWEELRSKFMRDIGKIEILAVEDLELGEEIEANGRNTVLEAQWTTDSGCEQVAVKKLNDGYVSPERLANFFGEVILQRSVAHTYTVEILGIGLSGFIVMKLATGNLFGWCQQPRDWPEKIRFLLQAALGLLHLHENHFVHRDIKPENFLVYEDEPIEVRLCDFEMAINQMEDRTVSTLRSQPGTKRYRAPELRHGKPHSRMSDVFSFGLVMCAVVANKKPYGRATEYYMDAMKAKGDMPCFFPDDCPKDLKQVIRQCLAVHPRNRPTMKAVVGVLEVLRNVKA</sequence>
<dbReference type="EMBL" id="CAJHUC010000750">
    <property type="protein sequence ID" value="CAD7698061.1"/>
    <property type="molecule type" value="Genomic_DNA"/>
</dbReference>
<dbReference type="Gene3D" id="1.10.510.10">
    <property type="entry name" value="Transferase(Phosphotransferase) domain 1"/>
    <property type="match status" value="3"/>
</dbReference>
<feature type="domain" description="Protein kinase" evidence="1">
    <location>
        <begin position="609"/>
        <end position="897"/>
    </location>
</feature>
<evidence type="ECO:0000313" key="3">
    <source>
        <dbReference type="Proteomes" id="UP000708148"/>
    </source>
</evidence>
<dbReference type="OrthoDB" id="1335080at2759"/>
<dbReference type="SMART" id="SM00220">
    <property type="entry name" value="S_TKc"/>
    <property type="match status" value="3"/>
</dbReference>
<evidence type="ECO:0000313" key="2">
    <source>
        <dbReference type="EMBL" id="CAD7698061.1"/>
    </source>
</evidence>
<dbReference type="InterPro" id="IPR051681">
    <property type="entry name" value="Ser/Thr_Kinases-Pseudokinases"/>
</dbReference>
<comment type="caution">
    <text evidence="2">The sequence shown here is derived from an EMBL/GenBank/DDBJ whole genome shotgun (WGS) entry which is preliminary data.</text>
</comment>